<evidence type="ECO:0000313" key="3">
    <source>
        <dbReference type="Proteomes" id="UP000240988"/>
    </source>
</evidence>
<protein>
    <recommendedName>
        <fullName evidence="4">Integral membrane protein</fullName>
    </recommendedName>
</protein>
<name>A0A2U3NLB3_9MYCO</name>
<dbReference type="OrthoDB" id="4751929at2"/>
<sequence>MWARLVVAPWWVRWLVNASVLTVVLFAMLACVIPDFVRGGWVWPFLCVLGASLIMAALMTFAQRPVFQSYKPAVAGLSLSQRKHAIRALRTGEAPAEPQVLAAAVRIGNLSRAYHGRVPDWQRKVAWCIPALWVVAGILEFVGHNARAGITWMVPAVLVAGRMAWATYRVRRLPQGLERLRAAADSSPEALSTLEQAQDSVAGPPALKIRLASMAVILVAVIVVCVVVYQRARPSPDCRTADKVVNYIHDHPDMLDGRLISPDGPGLDKYQGWSDQLVAYSRQVSAPDLAPHLQRIAQISADAVSVVAEVRRDPAINQSTHELLVRQLVYQGIVGHLIDEDKALIPPCHHH</sequence>
<dbReference type="EMBL" id="FUFA01000001">
    <property type="protein sequence ID" value="SPM32290.1"/>
    <property type="molecule type" value="Genomic_DNA"/>
</dbReference>
<gene>
    <name evidence="2" type="ORF">MRAB57_88</name>
</gene>
<keyword evidence="1" id="KW-0472">Membrane</keyword>
<dbReference type="AlphaFoldDB" id="A0A2U3NLB3"/>
<keyword evidence="1" id="KW-0812">Transmembrane</keyword>
<evidence type="ECO:0000256" key="1">
    <source>
        <dbReference type="SAM" id="Phobius"/>
    </source>
</evidence>
<accession>A0A2U3NLB3</accession>
<keyword evidence="1" id="KW-1133">Transmembrane helix</keyword>
<feature type="transmembrane region" description="Helical" evidence="1">
    <location>
        <begin position="12"/>
        <end position="36"/>
    </location>
</feature>
<dbReference type="PROSITE" id="PS51257">
    <property type="entry name" value="PROKAR_LIPOPROTEIN"/>
    <property type="match status" value="1"/>
</dbReference>
<keyword evidence="3" id="KW-1185">Reference proteome</keyword>
<dbReference type="RefSeq" id="WP_077085810.1">
    <property type="nucleotide sequence ID" value="NZ_LT721901.1"/>
</dbReference>
<evidence type="ECO:0008006" key="4">
    <source>
        <dbReference type="Google" id="ProtNLM"/>
    </source>
</evidence>
<dbReference type="Proteomes" id="UP000240988">
    <property type="component" value="Unassembled WGS sequence"/>
</dbReference>
<proteinExistence type="predicted"/>
<evidence type="ECO:0000313" key="2">
    <source>
        <dbReference type="EMBL" id="SPM32290.1"/>
    </source>
</evidence>
<feature type="transmembrane region" description="Helical" evidence="1">
    <location>
        <begin position="42"/>
        <end position="62"/>
    </location>
</feature>
<dbReference type="STRING" id="1841860.GCA_900157375_00087"/>
<organism evidence="2 3">
    <name type="scientific">Mycobacterium rhizamassiliense</name>
    <dbReference type="NCBI Taxonomy" id="1841860"/>
    <lineage>
        <taxon>Bacteria</taxon>
        <taxon>Bacillati</taxon>
        <taxon>Actinomycetota</taxon>
        <taxon>Actinomycetes</taxon>
        <taxon>Mycobacteriales</taxon>
        <taxon>Mycobacteriaceae</taxon>
        <taxon>Mycobacterium</taxon>
    </lineage>
</organism>
<feature type="transmembrane region" description="Helical" evidence="1">
    <location>
        <begin position="211"/>
        <end position="229"/>
    </location>
</feature>
<reference evidence="2 3" key="1">
    <citation type="submission" date="2017-01" db="EMBL/GenBank/DDBJ databases">
        <authorList>
            <consortium name="Urmite Genomes"/>
        </authorList>
    </citation>
    <scope>NUCLEOTIDE SEQUENCE [LARGE SCALE GENOMIC DNA]</scope>
    <source>
        <strain evidence="2 3">AB57</strain>
    </source>
</reference>